<comment type="caution">
    <text evidence="2">The sequence shown here is derived from an EMBL/GenBank/DDBJ whole genome shotgun (WGS) entry which is preliminary data.</text>
</comment>
<dbReference type="EMBL" id="BJWL01000009">
    <property type="protein sequence ID" value="GFY93602.1"/>
    <property type="molecule type" value="Genomic_DNA"/>
</dbReference>
<accession>A0A7J0F4J3</accession>
<name>A0A7J0F4J3_9ERIC</name>
<feature type="transmembrane region" description="Helical" evidence="1">
    <location>
        <begin position="41"/>
        <end position="62"/>
    </location>
</feature>
<keyword evidence="3" id="KW-1185">Reference proteome</keyword>
<evidence type="ECO:0000313" key="3">
    <source>
        <dbReference type="Proteomes" id="UP000585474"/>
    </source>
</evidence>
<reference evidence="2 3" key="1">
    <citation type="submission" date="2019-07" db="EMBL/GenBank/DDBJ databases">
        <title>De Novo Assembly of kiwifruit Actinidia rufa.</title>
        <authorList>
            <person name="Sugita-Konishi S."/>
            <person name="Sato K."/>
            <person name="Mori E."/>
            <person name="Abe Y."/>
            <person name="Kisaki G."/>
            <person name="Hamano K."/>
            <person name="Suezawa K."/>
            <person name="Otani M."/>
            <person name="Fukuda T."/>
            <person name="Manabe T."/>
            <person name="Gomi K."/>
            <person name="Tabuchi M."/>
            <person name="Akimitsu K."/>
            <person name="Kataoka I."/>
        </authorList>
    </citation>
    <scope>NUCLEOTIDE SEQUENCE [LARGE SCALE GENOMIC DNA]</scope>
    <source>
        <strain evidence="3">cv. Fuchu</strain>
    </source>
</reference>
<evidence type="ECO:0000256" key="1">
    <source>
        <dbReference type="SAM" id="Phobius"/>
    </source>
</evidence>
<gene>
    <name evidence="2" type="ORF">Acr_09g0000480</name>
</gene>
<proteinExistence type="predicted"/>
<protein>
    <submittedName>
        <fullName evidence="2">Uncharacterized protein</fullName>
    </submittedName>
</protein>
<dbReference type="AlphaFoldDB" id="A0A7J0F4J3"/>
<evidence type="ECO:0000313" key="2">
    <source>
        <dbReference type="EMBL" id="GFY93602.1"/>
    </source>
</evidence>
<sequence length="105" mass="11172">MSELSEVLQERSIHHLYGYLLALSYGFADAGVMVFEAAVPALDLVVLSLMLYTLASSHGWLVDPVSALMPRILIKLTIIRGGACCCLAGEPHPSYFCLAAAAGSC</sequence>
<keyword evidence="1" id="KW-1133">Transmembrane helix</keyword>
<dbReference type="Proteomes" id="UP000585474">
    <property type="component" value="Unassembled WGS sequence"/>
</dbReference>
<keyword evidence="1" id="KW-0812">Transmembrane</keyword>
<keyword evidence="1" id="KW-0472">Membrane</keyword>
<feature type="transmembrane region" description="Helical" evidence="1">
    <location>
        <begin position="16"/>
        <end position="35"/>
    </location>
</feature>
<organism evidence="2 3">
    <name type="scientific">Actinidia rufa</name>
    <dbReference type="NCBI Taxonomy" id="165716"/>
    <lineage>
        <taxon>Eukaryota</taxon>
        <taxon>Viridiplantae</taxon>
        <taxon>Streptophyta</taxon>
        <taxon>Embryophyta</taxon>
        <taxon>Tracheophyta</taxon>
        <taxon>Spermatophyta</taxon>
        <taxon>Magnoliopsida</taxon>
        <taxon>eudicotyledons</taxon>
        <taxon>Gunneridae</taxon>
        <taxon>Pentapetalae</taxon>
        <taxon>asterids</taxon>
        <taxon>Ericales</taxon>
        <taxon>Actinidiaceae</taxon>
        <taxon>Actinidia</taxon>
    </lineage>
</organism>